<keyword evidence="1" id="KW-0175">Coiled coil</keyword>
<evidence type="ECO:0000313" key="5">
    <source>
        <dbReference type="Proteomes" id="UP000502196"/>
    </source>
</evidence>
<dbReference type="AlphaFoldDB" id="A0A6F9E4A1"/>
<feature type="region of interest" description="Disordered" evidence="2">
    <location>
        <begin position="178"/>
        <end position="216"/>
    </location>
</feature>
<name>A0A6F9E4A1_9BACL</name>
<evidence type="ECO:0000313" key="4">
    <source>
        <dbReference type="EMBL" id="CAB3391237.1"/>
    </source>
</evidence>
<dbReference type="EMBL" id="LR792683">
    <property type="protein sequence ID" value="CAB3391237.1"/>
    <property type="molecule type" value="Genomic_DNA"/>
</dbReference>
<dbReference type="GO" id="GO:0016829">
    <property type="term" value="F:lyase activity"/>
    <property type="evidence" value="ECO:0007669"/>
    <property type="project" value="UniProtKB-KW"/>
</dbReference>
<evidence type="ECO:0000256" key="3">
    <source>
        <dbReference type="SAM" id="Phobius"/>
    </source>
</evidence>
<protein>
    <submittedName>
        <fullName evidence="4">Aminodeoxychorismate lyase</fullName>
    </submittedName>
</protein>
<accession>A0A6F9E4A1</accession>
<keyword evidence="3" id="KW-0472">Membrane</keyword>
<dbReference type="Proteomes" id="UP000502196">
    <property type="component" value="Chromosome"/>
</dbReference>
<dbReference type="Gene3D" id="3.30.1490.480">
    <property type="entry name" value="Endolytic murein transglycosylase"/>
    <property type="match status" value="1"/>
</dbReference>
<keyword evidence="3" id="KW-1133">Transmembrane helix</keyword>
<sequence>MLPSNQRNVLLESSIHRGFQQSIQDLGCAPPGPDVFDAEVLQYLIAHLELTREEIKNLRQNLHAQLASAEVLTAEDTGDGRFSFLVRIPYQNHLVDTWLIYRRDVWRSGGVAALSSRPVWKRPRVMGAALVVSYVLIALIAGSVGQYLAGHNQQRLEALASAAGYTLVPTSANATKGAASGTAAQAPGGAASKPESAAPKPEGAAPPAQGQATPPNETITFTLQMGMTAGDLTQFLHDKGLIQDVAAFNQKLADTHVDQDLKPGTYTFQKGMSEDQIIQTLQQGPQS</sequence>
<evidence type="ECO:0000256" key="1">
    <source>
        <dbReference type="SAM" id="Coils"/>
    </source>
</evidence>
<evidence type="ECO:0000256" key="2">
    <source>
        <dbReference type="SAM" id="MobiDB-lite"/>
    </source>
</evidence>
<feature type="compositionally biased region" description="Low complexity" evidence="2">
    <location>
        <begin position="186"/>
        <end position="215"/>
    </location>
</feature>
<dbReference type="RefSeq" id="WP_170084992.1">
    <property type="nucleotide sequence ID" value="NZ_CP047972.1"/>
</dbReference>
<reference evidence="4 5" key="1">
    <citation type="submission" date="2020-04" db="EMBL/GenBank/DDBJ databases">
        <authorList>
            <person name="Hogendoorn C."/>
        </authorList>
    </citation>
    <scope>NUCLEOTIDE SEQUENCE [LARGE SCALE GENOMIC DNA]</scope>
    <source>
        <strain evidence="4">COOX1</strain>
    </source>
</reference>
<feature type="coiled-coil region" evidence="1">
    <location>
        <begin position="41"/>
        <end position="75"/>
    </location>
</feature>
<organism evidence="4 5">
    <name type="scientific">Kyrpidia spormannii</name>
    <dbReference type="NCBI Taxonomy" id="2055160"/>
    <lineage>
        <taxon>Bacteria</taxon>
        <taxon>Bacillati</taxon>
        <taxon>Bacillota</taxon>
        <taxon>Bacilli</taxon>
        <taxon>Bacillales</taxon>
        <taxon>Alicyclobacillaceae</taxon>
        <taxon>Kyrpidia</taxon>
    </lineage>
</organism>
<feature type="transmembrane region" description="Helical" evidence="3">
    <location>
        <begin position="125"/>
        <end position="149"/>
    </location>
</feature>
<keyword evidence="3" id="KW-0812">Transmembrane</keyword>
<proteinExistence type="predicted"/>
<keyword evidence="4" id="KW-0456">Lyase</keyword>
<gene>
    <name evidence="4" type="ORF">COOX1_0811</name>
</gene>